<name>A0A2A7B016_9FIRM</name>
<dbReference type="AlphaFoldDB" id="A0A2A7B016"/>
<evidence type="ECO:0000313" key="1">
    <source>
        <dbReference type="EMBL" id="PDX84735.1"/>
    </source>
</evidence>
<dbReference type="EMBL" id="NMTZ01000009">
    <property type="protein sequence ID" value="PDX84735.1"/>
    <property type="molecule type" value="Genomic_DNA"/>
</dbReference>
<sequence>MDTFINSIYLYDDKVLIPFNYKEGTQPVTFGEAAEVASEGNGSDLDCIPAPRTAAQVLCSSPFYLFYRIHLAKAAQCLIIEAVPRCARARLGCIG</sequence>
<dbReference type="Proteomes" id="UP000220480">
    <property type="component" value="Unassembled WGS sequence"/>
</dbReference>
<proteinExistence type="predicted"/>
<comment type="caution">
    <text evidence="1">The sequence shown here is derived from an EMBL/GenBank/DDBJ whole genome shotgun (WGS) entry which is preliminary data.</text>
</comment>
<evidence type="ECO:0000313" key="2">
    <source>
        <dbReference type="Proteomes" id="UP000220480"/>
    </source>
</evidence>
<accession>A0A2A7B016</accession>
<reference evidence="1 2" key="1">
    <citation type="journal article" date="2017" name="Front. Microbiol.">
        <title>New Insights into the Diversity of the Genus Faecalibacterium.</title>
        <authorList>
            <person name="Benevides L."/>
            <person name="Burman S."/>
            <person name="Martin R."/>
            <person name="Robert V."/>
            <person name="Thomas M."/>
            <person name="Miquel S."/>
            <person name="Chain F."/>
            <person name="Sokol H."/>
            <person name="Bermudez-Humaran L.G."/>
            <person name="Morrison M."/>
            <person name="Langella P."/>
            <person name="Azevedo V.A."/>
            <person name="Chatel J.M."/>
            <person name="Soares S."/>
        </authorList>
    </citation>
    <scope>NUCLEOTIDE SEQUENCE [LARGE SCALE GENOMIC DNA]</scope>
    <source>
        <strain evidence="1 2">CNCM I 4644</strain>
    </source>
</reference>
<gene>
    <name evidence="1" type="ORF">CGS59_03290</name>
</gene>
<organism evidence="1 2">
    <name type="scientific">Faecalibacterium prausnitzii</name>
    <dbReference type="NCBI Taxonomy" id="853"/>
    <lineage>
        <taxon>Bacteria</taxon>
        <taxon>Bacillati</taxon>
        <taxon>Bacillota</taxon>
        <taxon>Clostridia</taxon>
        <taxon>Eubacteriales</taxon>
        <taxon>Oscillospiraceae</taxon>
        <taxon>Faecalibacterium</taxon>
    </lineage>
</organism>
<protein>
    <submittedName>
        <fullName evidence="1">Uncharacterized protein</fullName>
    </submittedName>
</protein>